<dbReference type="EMBL" id="NIGF01000004">
    <property type="protein sequence ID" value="PQV64724.1"/>
    <property type="molecule type" value="Genomic_DNA"/>
</dbReference>
<comment type="function">
    <text evidence="2">Catalyzes the condensation of isopentenyl diphosphate (IPP) with allylic pyrophosphates generating different type of terpenoids.</text>
</comment>
<dbReference type="PANTHER" id="PTHR10291:SF0">
    <property type="entry name" value="DEHYDRODOLICHYL DIPHOSPHATE SYNTHASE 2"/>
    <property type="match status" value="1"/>
</dbReference>
<dbReference type="NCBIfam" id="NF011405">
    <property type="entry name" value="PRK14830.1"/>
    <property type="match status" value="1"/>
</dbReference>
<evidence type="ECO:0000313" key="3">
    <source>
        <dbReference type="EMBL" id="PQV64724.1"/>
    </source>
</evidence>
<sequence>MTSDSLALDEEPLDPTHIPKHIAIIMDGNRRWAKDQGWLALTGHAKGADVTSKIIQECVDLGVSALTLYTFSTENWKRSGAEVAGLMHLITKNLNSELPGMHKNNVQIRHIGRRENLPDHLLRQLDDCVNTTVKNTGLVLNLALNYGGRAEIADTFRKLVDKVQEGLLKAEEVTEELIGRSLYTGDLPEPDLMIRTGGEMRISNFLPWQIAYAELWVTPTLWPEFAPAELRRAIRDFQFRDRRVGS</sequence>
<dbReference type="Proteomes" id="UP000237684">
    <property type="component" value="Unassembled WGS sequence"/>
</dbReference>
<keyword evidence="2" id="KW-0460">Magnesium</keyword>
<dbReference type="EC" id="2.5.1.-" evidence="2"/>
<feature type="binding site" evidence="2">
    <location>
        <position position="76"/>
    </location>
    <ligand>
        <name>substrate</name>
    </ligand>
</feature>
<evidence type="ECO:0000256" key="2">
    <source>
        <dbReference type="HAMAP-Rule" id="MF_01139"/>
    </source>
</evidence>
<dbReference type="InParanoid" id="A0A2S8SVB4"/>
<feature type="binding site" evidence="2">
    <location>
        <begin position="201"/>
        <end position="203"/>
    </location>
    <ligand>
        <name>substrate</name>
    </ligand>
</feature>
<keyword evidence="4" id="KW-1185">Reference proteome</keyword>
<feature type="binding site" evidence="2">
    <location>
        <begin position="28"/>
        <end position="31"/>
    </location>
    <ligand>
        <name>substrate</name>
    </ligand>
</feature>
<name>A0A2S8SVB4_9BACT</name>
<keyword evidence="1 2" id="KW-0808">Transferase</keyword>
<feature type="binding site" evidence="2">
    <location>
        <position position="78"/>
    </location>
    <ligand>
        <name>substrate</name>
    </ligand>
</feature>
<dbReference type="NCBIfam" id="TIGR00055">
    <property type="entry name" value="uppS"/>
    <property type="match status" value="1"/>
</dbReference>
<gene>
    <name evidence="3" type="ORF">B1R32_104223</name>
</gene>
<evidence type="ECO:0000256" key="1">
    <source>
        <dbReference type="ARBA" id="ARBA00022679"/>
    </source>
</evidence>
<dbReference type="PANTHER" id="PTHR10291">
    <property type="entry name" value="DEHYDRODOLICHYL DIPHOSPHATE SYNTHASE FAMILY MEMBER"/>
    <property type="match status" value="1"/>
</dbReference>
<protein>
    <recommendedName>
        <fullName evidence="2">Isoprenyl transferase</fullName>
        <ecNumber evidence="2">2.5.1.-</ecNumber>
    </recommendedName>
</protein>
<keyword evidence="2" id="KW-0479">Metal-binding</keyword>
<dbReference type="SUPFAM" id="SSF64005">
    <property type="entry name" value="Undecaprenyl diphosphate synthase"/>
    <property type="match status" value="1"/>
</dbReference>
<dbReference type="FunFam" id="3.40.1180.10:FF:000001">
    <property type="entry name" value="(2E,6E)-farnesyl-diphosphate-specific ditrans,polycis-undecaprenyl-diphosphate synthase"/>
    <property type="match status" value="1"/>
</dbReference>
<dbReference type="GO" id="GO:0016094">
    <property type="term" value="P:polyprenol biosynthetic process"/>
    <property type="evidence" value="ECO:0007669"/>
    <property type="project" value="TreeGrafter"/>
</dbReference>
<comment type="similarity">
    <text evidence="2">Belongs to the UPP synthase family.</text>
</comment>
<proteinExistence type="inferred from homology"/>
<dbReference type="InterPro" id="IPR001441">
    <property type="entry name" value="UPP_synth-like"/>
</dbReference>
<feature type="binding site" evidence="2">
    <location>
        <position position="32"/>
    </location>
    <ligand>
        <name>substrate</name>
    </ligand>
</feature>
<dbReference type="Pfam" id="PF01255">
    <property type="entry name" value="Prenyltransf"/>
    <property type="match status" value="1"/>
</dbReference>
<dbReference type="AlphaFoldDB" id="A0A2S8SVB4"/>
<feature type="active site" evidence="2">
    <location>
        <position position="27"/>
    </location>
</feature>
<dbReference type="HAMAP" id="MF_01139">
    <property type="entry name" value="ISPT"/>
    <property type="match status" value="1"/>
</dbReference>
<organism evidence="3 4">
    <name type="scientific">Abditibacterium utsteinense</name>
    <dbReference type="NCBI Taxonomy" id="1960156"/>
    <lineage>
        <taxon>Bacteria</taxon>
        <taxon>Pseudomonadati</taxon>
        <taxon>Abditibacteriota</taxon>
        <taxon>Abditibacteriia</taxon>
        <taxon>Abditibacteriales</taxon>
        <taxon>Abditibacteriaceae</taxon>
        <taxon>Abditibacterium</taxon>
    </lineage>
</organism>
<accession>A0A2S8SVB4</accession>
<feature type="active site" description="Proton acceptor" evidence="2">
    <location>
        <position position="75"/>
    </location>
</feature>
<dbReference type="GO" id="GO:0008834">
    <property type="term" value="F:ditrans,polycis-undecaprenyl-diphosphate synthase [(2E,6E)-farnesyl-diphosphate specific] activity"/>
    <property type="evidence" value="ECO:0007669"/>
    <property type="project" value="TreeGrafter"/>
</dbReference>
<dbReference type="GO" id="GO:0005829">
    <property type="term" value="C:cytosol"/>
    <property type="evidence" value="ECO:0007669"/>
    <property type="project" value="TreeGrafter"/>
</dbReference>
<dbReference type="InterPro" id="IPR018520">
    <property type="entry name" value="UPP_synth-like_CS"/>
</dbReference>
<dbReference type="Gene3D" id="3.40.1180.10">
    <property type="entry name" value="Decaprenyl diphosphate synthase-like"/>
    <property type="match status" value="1"/>
</dbReference>
<feature type="binding site" evidence="2">
    <location>
        <position position="195"/>
    </location>
    <ligand>
        <name>substrate</name>
    </ligand>
</feature>
<comment type="cofactor">
    <cofactor evidence="2">
        <name>Mg(2+)</name>
        <dbReference type="ChEBI" id="CHEBI:18420"/>
    </cofactor>
    <text evidence="2">Binds 2 magnesium ions per subunit.</text>
</comment>
<feature type="binding site" evidence="2">
    <location>
        <position position="27"/>
    </location>
    <ligand>
        <name>Mg(2+)</name>
        <dbReference type="ChEBI" id="CHEBI:18420"/>
    </ligand>
</feature>
<dbReference type="GO" id="GO:0000287">
    <property type="term" value="F:magnesium ion binding"/>
    <property type="evidence" value="ECO:0007669"/>
    <property type="project" value="UniProtKB-UniRule"/>
</dbReference>
<evidence type="ECO:0000313" key="4">
    <source>
        <dbReference type="Proteomes" id="UP000237684"/>
    </source>
</evidence>
<reference evidence="3 4" key="1">
    <citation type="journal article" date="2018" name="Syst. Appl. Microbiol.">
        <title>Abditibacterium utsteinense sp. nov., the first cultivated member of candidate phylum FBP, isolated from ice-free Antarctic soil samples.</title>
        <authorList>
            <person name="Tahon G."/>
            <person name="Tytgat B."/>
            <person name="Lebbe L."/>
            <person name="Carlier A."/>
            <person name="Willems A."/>
        </authorList>
    </citation>
    <scope>NUCLEOTIDE SEQUENCE [LARGE SCALE GENOMIC DNA]</scope>
    <source>
        <strain evidence="3 4">LMG 29911</strain>
    </source>
</reference>
<comment type="subunit">
    <text evidence="2">Homodimer.</text>
</comment>
<dbReference type="CDD" id="cd00475">
    <property type="entry name" value="Cis_IPPS"/>
    <property type="match status" value="1"/>
</dbReference>
<comment type="caution">
    <text evidence="3">The sequence shown here is derived from an EMBL/GenBank/DDBJ whole genome shotgun (WGS) entry which is preliminary data.</text>
</comment>
<dbReference type="GO" id="GO:0030145">
    <property type="term" value="F:manganese ion binding"/>
    <property type="evidence" value="ECO:0007669"/>
    <property type="project" value="TreeGrafter"/>
</dbReference>
<feature type="binding site" evidence="2">
    <location>
        <begin position="72"/>
        <end position="74"/>
    </location>
    <ligand>
        <name>substrate</name>
    </ligand>
</feature>
<dbReference type="InterPro" id="IPR036424">
    <property type="entry name" value="UPP_synth-like_sf"/>
</dbReference>
<feature type="binding site" evidence="2">
    <location>
        <position position="44"/>
    </location>
    <ligand>
        <name>substrate</name>
    </ligand>
</feature>
<dbReference type="OrthoDB" id="4191603at2"/>
<feature type="binding site" evidence="2">
    <location>
        <position position="214"/>
    </location>
    <ligand>
        <name>Mg(2+)</name>
        <dbReference type="ChEBI" id="CHEBI:18420"/>
    </ligand>
</feature>
<dbReference type="FunCoup" id="A0A2S8SVB4">
    <property type="interactions" value="375"/>
</dbReference>
<dbReference type="PROSITE" id="PS01066">
    <property type="entry name" value="UPP_SYNTHASE"/>
    <property type="match status" value="1"/>
</dbReference>
<comment type="caution">
    <text evidence="2">Lacks conserved residue(s) required for the propagation of feature annotation.</text>
</comment>